<organism evidence="2">
    <name type="scientific">viral metagenome</name>
    <dbReference type="NCBI Taxonomy" id="1070528"/>
    <lineage>
        <taxon>unclassified sequences</taxon>
        <taxon>metagenomes</taxon>
        <taxon>organismal metagenomes</taxon>
    </lineage>
</organism>
<keyword evidence="1" id="KW-1133">Transmembrane helix</keyword>
<keyword evidence="1" id="KW-0472">Membrane</keyword>
<feature type="transmembrane region" description="Helical" evidence="1">
    <location>
        <begin position="7"/>
        <end position="28"/>
    </location>
</feature>
<name>A0A6C0ESQ2_9ZZZZ</name>
<accession>A0A6C0ESQ2</accession>
<dbReference type="EMBL" id="MN738924">
    <property type="protein sequence ID" value="QHT31543.1"/>
    <property type="molecule type" value="Genomic_DNA"/>
</dbReference>
<proteinExistence type="predicted"/>
<protein>
    <submittedName>
        <fullName evidence="2">Uncharacterized protein</fullName>
    </submittedName>
</protein>
<keyword evidence="1" id="KW-0812">Transmembrane</keyword>
<reference evidence="2" key="1">
    <citation type="journal article" date="2020" name="Nature">
        <title>Giant virus diversity and host interactions through global metagenomics.</title>
        <authorList>
            <person name="Schulz F."/>
            <person name="Roux S."/>
            <person name="Paez-Espino D."/>
            <person name="Jungbluth S."/>
            <person name="Walsh D.A."/>
            <person name="Denef V.J."/>
            <person name="McMahon K.D."/>
            <person name="Konstantinidis K.T."/>
            <person name="Eloe-Fadrosh E.A."/>
            <person name="Kyrpides N.C."/>
            <person name="Woyke T."/>
        </authorList>
    </citation>
    <scope>NUCLEOTIDE SEQUENCE</scope>
    <source>
        <strain evidence="2">GVMAG-M-3300009155-48</strain>
    </source>
</reference>
<sequence length="79" mass="9049">MISLSKYINVPVFIATLVIGIIVMYVIMPDNRKIFVYPSPENIDIIQYRDKTNGCFTMKQTEVPCPKNEKDIAKIPVQT</sequence>
<evidence type="ECO:0000256" key="1">
    <source>
        <dbReference type="SAM" id="Phobius"/>
    </source>
</evidence>
<dbReference type="AlphaFoldDB" id="A0A6C0ESQ2"/>
<evidence type="ECO:0000313" key="2">
    <source>
        <dbReference type="EMBL" id="QHT31543.1"/>
    </source>
</evidence>